<evidence type="ECO:0000256" key="2">
    <source>
        <dbReference type="ARBA" id="ARBA00022840"/>
    </source>
</evidence>
<dbReference type="PANTHER" id="PTHR45644:SF39">
    <property type="entry name" value="AAA-TYPE ATPASE FAMILY PROTEIN-RELATED"/>
    <property type="match status" value="1"/>
</dbReference>
<feature type="signal peptide" evidence="3">
    <location>
        <begin position="1"/>
        <end position="19"/>
    </location>
</feature>
<evidence type="ECO:0000256" key="1">
    <source>
        <dbReference type="ARBA" id="ARBA00022741"/>
    </source>
</evidence>
<sequence>MVLFGTFTILVPLVPMAEDFLLEDESALSSVTGGPTFGYRGKVLLAFEENGSSKLGVRFDKPIPEGVDLGGLCEEDHGFFCNATDLRLESSAGEDMDKLVINALFEVVTSESKNGPLILFIKDVEKSIIGNLDYHTAFKSKLETLSDSVIVVGSHTQADNRKEK</sequence>
<dbReference type="PANTHER" id="PTHR45644">
    <property type="entry name" value="AAA ATPASE, PUTATIVE (AFU_ORTHOLOGUE AFUA_2G12920)-RELATED-RELATED"/>
    <property type="match status" value="1"/>
</dbReference>
<gene>
    <name evidence="4" type="ORF">KI387_030821</name>
</gene>
<keyword evidence="2" id="KW-0067">ATP-binding</keyword>
<dbReference type="GO" id="GO:0005741">
    <property type="term" value="C:mitochondrial outer membrane"/>
    <property type="evidence" value="ECO:0007669"/>
    <property type="project" value="TreeGrafter"/>
</dbReference>
<accession>A0AA38FB17</accession>
<reference evidence="4 5" key="1">
    <citation type="journal article" date="2021" name="Nat. Plants">
        <title>The Taxus genome provides insights into paclitaxel biosynthesis.</title>
        <authorList>
            <person name="Xiong X."/>
            <person name="Gou J."/>
            <person name="Liao Q."/>
            <person name="Li Y."/>
            <person name="Zhou Q."/>
            <person name="Bi G."/>
            <person name="Li C."/>
            <person name="Du R."/>
            <person name="Wang X."/>
            <person name="Sun T."/>
            <person name="Guo L."/>
            <person name="Liang H."/>
            <person name="Lu P."/>
            <person name="Wu Y."/>
            <person name="Zhang Z."/>
            <person name="Ro D.K."/>
            <person name="Shang Y."/>
            <person name="Huang S."/>
            <person name="Yan J."/>
        </authorList>
    </citation>
    <scope>NUCLEOTIDE SEQUENCE [LARGE SCALE GENOMIC DNA]</scope>
    <source>
        <strain evidence="4">Ta-2019</strain>
    </source>
</reference>
<name>A0AA38FB17_TAXCH</name>
<evidence type="ECO:0000313" key="4">
    <source>
        <dbReference type="EMBL" id="KAH9299139.1"/>
    </source>
</evidence>
<keyword evidence="3" id="KW-0732">Signal</keyword>
<feature type="non-terminal residue" evidence="4">
    <location>
        <position position="1"/>
    </location>
</feature>
<proteinExistence type="predicted"/>
<keyword evidence="1" id="KW-0547">Nucleotide-binding</keyword>
<feature type="chain" id="PRO_5041275920" evidence="3">
    <location>
        <begin position="20"/>
        <end position="164"/>
    </location>
</feature>
<evidence type="ECO:0000313" key="5">
    <source>
        <dbReference type="Proteomes" id="UP000824469"/>
    </source>
</evidence>
<keyword evidence="5" id="KW-1185">Reference proteome</keyword>
<evidence type="ECO:0000256" key="3">
    <source>
        <dbReference type="SAM" id="SignalP"/>
    </source>
</evidence>
<dbReference type="EMBL" id="JAHRHJ020000010">
    <property type="protein sequence ID" value="KAH9299139.1"/>
    <property type="molecule type" value="Genomic_DNA"/>
</dbReference>
<protein>
    <submittedName>
        <fullName evidence="4">Uncharacterized protein</fullName>
    </submittedName>
</protein>
<dbReference type="Proteomes" id="UP000824469">
    <property type="component" value="Unassembled WGS sequence"/>
</dbReference>
<organism evidence="4 5">
    <name type="scientific">Taxus chinensis</name>
    <name type="common">Chinese yew</name>
    <name type="synonym">Taxus wallichiana var. chinensis</name>
    <dbReference type="NCBI Taxonomy" id="29808"/>
    <lineage>
        <taxon>Eukaryota</taxon>
        <taxon>Viridiplantae</taxon>
        <taxon>Streptophyta</taxon>
        <taxon>Embryophyta</taxon>
        <taxon>Tracheophyta</taxon>
        <taxon>Spermatophyta</taxon>
        <taxon>Pinopsida</taxon>
        <taxon>Pinidae</taxon>
        <taxon>Conifers II</taxon>
        <taxon>Cupressales</taxon>
        <taxon>Taxaceae</taxon>
        <taxon>Taxus</taxon>
    </lineage>
</organism>
<dbReference type="GO" id="GO:0005524">
    <property type="term" value="F:ATP binding"/>
    <property type="evidence" value="ECO:0007669"/>
    <property type="project" value="UniProtKB-KW"/>
</dbReference>
<comment type="caution">
    <text evidence="4">The sequence shown here is derived from an EMBL/GenBank/DDBJ whole genome shotgun (WGS) entry which is preliminary data.</text>
</comment>
<dbReference type="InterPro" id="IPR051701">
    <property type="entry name" value="Mito_OM_Translocase_MSP1"/>
</dbReference>
<dbReference type="AlphaFoldDB" id="A0AA38FB17"/>